<proteinExistence type="predicted"/>
<dbReference type="GO" id="GO:0051213">
    <property type="term" value="F:dioxygenase activity"/>
    <property type="evidence" value="ECO:0007669"/>
    <property type="project" value="UniProtKB-KW"/>
</dbReference>
<comment type="caution">
    <text evidence="1">The sequence shown here is derived from an EMBL/GenBank/DDBJ whole genome shotgun (WGS) entry which is preliminary data.</text>
</comment>
<evidence type="ECO:0000313" key="2">
    <source>
        <dbReference type="Proteomes" id="UP000052982"/>
    </source>
</evidence>
<gene>
    <name evidence="1" type="ORF">AQJ64_33005</name>
</gene>
<dbReference type="Proteomes" id="UP000052982">
    <property type="component" value="Unassembled WGS sequence"/>
</dbReference>
<evidence type="ECO:0000313" key="1">
    <source>
        <dbReference type="EMBL" id="KUN78030.1"/>
    </source>
</evidence>
<name>A0A124I1Q5_9ACTN</name>
<organism evidence="1 2">
    <name type="scientific">Streptomyces griseoruber</name>
    <dbReference type="NCBI Taxonomy" id="1943"/>
    <lineage>
        <taxon>Bacteria</taxon>
        <taxon>Bacillati</taxon>
        <taxon>Actinomycetota</taxon>
        <taxon>Actinomycetes</taxon>
        <taxon>Kitasatosporales</taxon>
        <taxon>Streptomycetaceae</taxon>
        <taxon>Streptomyces</taxon>
    </lineage>
</organism>
<accession>A0A124I1Q5</accession>
<dbReference type="EMBL" id="LMWW01000055">
    <property type="protein sequence ID" value="KUN78030.1"/>
    <property type="molecule type" value="Genomic_DNA"/>
</dbReference>
<keyword evidence="1" id="KW-0560">Oxidoreductase</keyword>
<keyword evidence="2" id="KW-1185">Reference proteome</keyword>
<protein>
    <submittedName>
        <fullName evidence="1">Aromatic ring-opening dioxygenase LigA</fullName>
    </submittedName>
</protein>
<dbReference type="AlphaFoldDB" id="A0A124I1Q5"/>
<dbReference type="OrthoDB" id="3534255at2"/>
<keyword evidence="1" id="KW-0223">Dioxygenase</keyword>
<sequence>MTSPLTLPASLTDARRVDPASDGWAFVTHHAVATPAGDTYVVSGARRYRWEAEGATDPAEQNFGCQLITRHGTDGRPVAVALYGQPRPDGTPSAVEEGTEPTLAVLPDGTLAVSSRPGSTHLLSADLSRVLASWRMPWGWQEEKERNGDPYAASISVTPSGRLLCVTSEYGLSNFAGAHPNIVALSEPGDPLAPGSKATLRALATHDARTDRQTDADLRAHVRYRGAPVGHDNRPSPSLTEIVSEDAARSDDYHDCTMGRPAALGDDLFVVPVFGRLYRSGNRGQVFTFALLDDQGAVRGRLEGLHRYEDSPFTGFCFTVVGDPYRARAFHLNRFGLYAWSADGRLRSRMSTEDKPYKALTHFTLLETTPAGELLLAHRTQHLLLRVPVPEDLDGLAAAVEAALKSYARGRTAWKKEYAPVNWHWVDGSARVHHL</sequence>
<reference evidence="1 2" key="1">
    <citation type="submission" date="2015-10" db="EMBL/GenBank/DDBJ databases">
        <title>Draft genome sequence of Streptomyces griseoruber DSM 40281, type strain for the species Streptomyces griseoruber.</title>
        <authorList>
            <person name="Ruckert C."/>
            <person name="Winkler A."/>
            <person name="Kalinowski J."/>
            <person name="Kampfer P."/>
            <person name="Glaeser S."/>
        </authorList>
    </citation>
    <scope>NUCLEOTIDE SEQUENCE [LARGE SCALE GENOMIC DNA]</scope>
    <source>
        <strain evidence="1 2">DSM 40281</strain>
    </source>
</reference>